<name>A0A401XKP1_9FLAO</name>
<dbReference type="RefSeq" id="WP_124397659.1">
    <property type="nucleotide sequence ID" value="NZ_BHZE01000008.1"/>
</dbReference>
<evidence type="ECO:0000313" key="4">
    <source>
        <dbReference type="Proteomes" id="UP000286715"/>
    </source>
</evidence>
<evidence type="ECO:0000313" key="3">
    <source>
        <dbReference type="EMBL" id="GCD77596.1"/>
    </source>
</evidence>
<feature type="transmembrane region" description="Helical" evidence="1">
    <location>
        <begin position="533"/>
        <end position="550"/>
    </location>
</feature>
<feature type="transmembrane region" description="Helical" evidence="1">
    <location>
        <begin position="359"/>
        <end position="377"/>
    </location>
</feature>
<dbReference type="InterPro" id="IPR029044">
    <property type="entry name" value="Nucleotide-diphossugar_trans"/>
</dbReference>
<keyword evidence="1" id="KW-1133">Transmembrane helix</keyword>
<dbReference type="Proteomes" id="UP000286715">
    <property type="component" value="Unassembled WGS sequence"/>
</dbReference>
<proteinExistence type="predicted"/>
<dbReference type="AlphaFoldDB" id="A0A401XKP1"/>
<dbReference type="Gene3D" id="3.90.550.10">
    <property type="entry name" value="Spore Coat Polysaccharide Biosynthesis Protein SpsA, Chain A"/>
    <property type="match status" value="1"/>
</dbReference>
<organism evidence="3 4">
    <name type="scientific">Thermaurantimonas aggregans</name>
    <dbReference type="NCBI Taxonomy" id="2173829"/>
    <lineage>
        <taxon>Bacteria</taxon>
        <taxon>Pseudomonadati</taxon>
        <taxon>Bacteroidota</taxon>
        <taxon>Flavobacteriia</taxon>
        <taxon>Flavobacteriales</taxon>
        <taxon>Schleiferiaceae</taxon>
        <taxon>Thermaurantimonas</taxon>
    </lineage>
</organism>
<dbReference type="PANTHER" id="PTHR43179:SF7">
    <property type="entry name" value="RHAMNOSYLTRANSFERASE WBBL"/>
    <property type="match status" value="1"/>
</dbReference>
<keyword evidence="1" id="KW-0472">Membrane</keyword>
<dbReference type="SUPFAM" id="SSF53448">
    <property type="entry name" value="Nucleotide-diphospho-sugar transferases"/>
    <property type="match status" value="1"/>
</dbReference>
<feature type="transmembrane region" description="Helical" evidence="1">
    <location>
        <begin position="328"/>
        <end position="347"/>
    </location>
</feature>
<dbReference type="PANTHER" id="PTHR43179">
    <property type="entry name" value="RHAMNOSYLTRANSFERASE WBBL"/>
    <property type="match status" value="1"/>
</dbReference>
<reference evidence="3 4" key="1">
    <citation type="submission" date="2018-11" db="EMBL/GenBank/DDBJ databases">
        <title>Schleiferia aggregans sp. nov., a moderately thermophilic heterotrophic bacterium isolated from microbial mats at a terrestrial hot spring.</title>
        <authorList>
            <person name="Iino T."/>
            <person name="Ohkuma M."/>
            <person name="Haruta S."/>
        </authorList>
    </citation>
    <scope>NUCLEOTIDE SEQUENCE [LARGE SCALE GENOMIC DNA]</scope>
    <source>
        <strain evidence="3 4">LA</strain>
    </source>
</reference>
<keyword evidence="1" id="KW-0812">Transmembrane</keyword>
<feature type="domain" description="Glycosyltransferase 2-like" evidence="2">
    <location>
        <begin position="8"/>
        <end position="193"/>
    </location>
</feature>
<dbReference type="Pfam" id="PF00535">
    <property type="entry name" value="Glycos_transf_2"/>
    <property type="match status" value="1"/>
</dbReference>
<accession>A0A401XKP1</accession>
<comment type="caution">
    <text evidence="3">The sequence shown here is derived from an EMBL/GenBank/DDBJ whole genome shotgun (WGS) entry which is preliminary data.</text>
</comment>
<protein>
    <recommendedName>
        <fullName evidence="2">Glycosyltransferase 2-like domain-containing protein</fullName>
    </recommendedName>
</protein>
<gene>
    <name evidence="3" type="ORF">JCM31826_10780</name>
</gene>
<feature type="transmembrane region" description="Helical" evidence="1">
    <location>
        <begin position="383"/>
        <end position="402"/>
    </location>
</feature>
<dbReference type="OrthoDB" id="9771846at2"/>
<feature type="transmembrane region" description="Helical" evidence="1">
    <location>
        <begin position="291"/>
        <end position="308"/>
    </location>
</feature>
<dbReference type="InterPro" id="IPR001173">
    <property type="entry name" value="Glyco_trans_2-like"/>
</dbReference>
<feature type="transmembrane region" description="Helical" evidence="1">
    <location>
        <begin position="265"/>
        <end position="284"/>
    </location>
</feature>
<dbReference type="EMBL" id="BHZE01000008">
    <property type="protein sequence ID" value="GCD77596.1"/>
    <property type="molecule type" value="Genomic_DNA"/>
</dbReference>
<dbReference type="CDD" id="cd04186">
    <property type="entry name" value="GT_2_like_c"/>
    <property type="match status" value="1"/>
</dbReference>
<sequence>MEVRPDFSVVIVSYNVSAYLKLCLHAVFKAIGKHTVEVWVVDNASTDDSVQMVAECFPEVRLLANTENVGFSKANNQALRLAKGQYLLLLNPDTVVPETIFDTCKRIMEAHPEVGAAGIRMLDGDGRYLPESKRGMPTPWVSLIKISGIYKLFPRSKVFNKYYLGHTSPLENQYVEILAGAFMLVRREVAQRIGYLPEEYFMYGEDIDFSYQLLQSGFKNYYIAEDKIIHFKGESTKKGSLNYVYIFYKAMAIFSAKYFGKGNAFFYHVLISFGIILTAFGAALKRLIQAIGIPFVELFAFYAGFWYIHDYWEKNHRFISGGEYPPEYVYGILPLYSLVLMLSIHLSGGYKKTQKLSDALRGLGIGFLIIILFYGLSPENWRFSRAIMVLGTLSALFWVLIFRNILKFLKIIQPDLTKRDQVAWIITNSEHELDICSKHFRNTAYFNEKVLETSFDSYKILLSAFRPDYVLFDSESISFSKAISLAERLQDTSVKMLYKIPKEATFVGDEVVINLSDNIINNDLNDIPLQKRFFDFVFVVFIVPAFFPFLKKKITIKSKDIKDILMGKLHLIGHGEAQKSIVNLSDHIVNLGISNYSFISTDYFARYSPLKDLKILKTLNQIYQKNILD</sequence>
<keyword evidence="4" id="KW-1185">Reference proteome</keyword>
<evidence type="ECO:0000256" key="1">
    <source>
        <dbReference type="SAM" id="Phobius"/>
    </source>
</evidence>
<evidence type="ECO:0000259" key="2">
    <source>
        <dbReference type="Pfam" id="PF00535"/>
    </source>
</evidence>